<dbReference type="EMBL" id="CP025536">
    <property type="protein sequence ID" value="AUW96139.1"/>
    <property type="molecule type" value="Genomic_DNA"/>
</dbReference>
<organism evidence="2 3">
    <name type="scientific">Streptococcus pluranimalium</name>
    <dbReference type="NCBI Taxonomy" id="82348"/>
    <lineage>
        <taxon>Bacteria</taxon>
        <taxon>Bacillati</taxon>
        <taxon>Bacillota</taxon>
        <taxon>Bacilli</taxon>
        <taxon>Lactobacillales</taxon>
        <taxon>Streptococcaceae</taxon>
        <taxon>Streptococcus</taxon>
    </lineage>
</organism>
<dbReference type="RefSeq" id="WP_104967477.1">
    <property type="nucleotide sequence ID" value="NZ_CP025536.1"/>
</dbReference>
<dbReference type="SUPFAM" id="SSF55729">
    <property type="entry name" value="Acyl-CoA N-acyltransferases (Nat)"/>
    <property type="match status" value="1"/>
</dbReference>
<dbReference type="PROSITE" id="PS51186">
    <property type="entry name" value="GNAT"/>
    <property type="match status" value="1"/>
</dbReference>
<sequence length="181" mass="20598">MEIRTISLQDETAFRAFQDLLLEEKQEGNPFVETQKVTDFASFVNNSKRLETETTNPDWSTQTTYFAFDKGEILGKISCRWEIDKGDLARAGGHIGYVTSPKYRQQGIMIDLLAFALGKYQKRGILKVLITAHADNLASRRTIEKVGGSLENLIMLEDDYPSSHMAGQTIARYWIELENKK</sequence>
<keyword evidence="3" id="KW-1185">Reference proteome</keyword>
<dbReference type="KEGG" id="splr:C0J00_02865"/>
<dbReference type="InterPro" id="IPR000182">
    <property type="entry name" value="GNAT_dom"/>
</dbReference>
<gene>
    <name evidence="2" type="ORF">C0J00_02865</name>
</gene>
<dbReference type="OrthoDB" id="9797989at2"/>
<reference evidence="2 3" key="1">
    <citation type="submission" date="2017-12" db="EMBL/GenBank/DDBJ databases">
        <authorList>
            <person name="Hurst M.R.H."/>
        </authorList>
    </citation>
    <scope>NUCLEOTIDE SEQUENCE [LARGE SCALE GENOMIC DNA]</scope>
    <source>
        <strain evidence="2 3">TH11417</strain>
    </source>
</reference>
<name>A0A2L0D3E9_9STRE</name>
<dbReference type="Gene3D" id="3.40.630.30">
    <property type="match status" value="1"/>
</dbReference>
<dbReference type="InterPro" id="IPR016181">
    <property type="entry name" value="Acyl_CoA_acyltransferase"/>
</dbReference>
<feature type="domain" description="N-acetyltransferase" evidence="1">
    <location>
        <begin position="1"/>
        <end position="176"/>
    </location>
</feature>
<dbReference type="CDD" id="cd04301">
    <property type="entry name" value="NAT_SF"/>
    <property type="match status" value="1"/>
</dbReference>
<evidence type="ECO:0000313" key="2">
    <source>
        <dbReference type="EMBL" id="AUW96139.1"/>
    </source>
</evidence>
<dbReference type="PANTHER" id="PTHR39173:SF1">
    <property type="entry name" value="ACETYLTRANSFERASE"/>
    <property type="match status" value="1"/>
</dbReference>
<protein>
    <submittedName>
        <fullName evidence="2">GNAT family N-acetyltransferase</fullName>
    </submittedName>
</protein>
<keyword evidence="2" id="KW-0808">Transferase</keyword>
<dbReference type="PANTHER" id="PTHR39173">
    <property type="entry name" value="ACETYLTRANSFERASE"/>
    <property type="match status" value="1"/>
</dbReference>
<evidence type="ECO:0000259" key="1">
    <source>
        <dbReference type="PROSITE" id="PS51186"/>
    </source>
</evidence>
<dbReference type="Pfam" id="PF00583">
    <property type="entry name" value="Acetyltransf_1"/>
    <property type="match status" value="1"/>
</dbReference>
<reference evidence="2 3" key="2">
    <citation type="submission" date="2018-02" db="EMBL/GenBank/DDBJ databases">
        <title>Whole genome sequencing analysis of Streptococcus pluranimalium isolated from cattle infected mastitis in China.</title>
        <authorList>
            <person name="Zhang J.-R."/>
            <person name="Hu G.-Z."/>
        </authorList>
    </citation>
    <scope>NUCLEOTIDE SEQUENCE [LARGE SCALE GENOMIC DNA]</scope>
    <source>
        <strain evidence="2 3">TH11417</strain>
    </source>
</reference>
<dbReference type="AlphaFoldDB" id="A0A2L0D3E9"/>
<evidence type="ECO:0000313" key="3">
    <source>
        <dbReference type="Proteomes" id="UP000238956"/>
    </source>
</evidence>
<dbReference type="GeneID" id="98392853"/>
<proteinExistence type="predicted"/>
<dbReference type="Proteomes" id="UP000238956">
    <property type="component" value="Chromosome"/>
</dbReference>
<accession>A0A2L0D3E9</accession>
<dbReference type="GO" id="GO:0016747">
    <property type="term" value="F:acyltransferase activity, transferring groups other than amino-acyl groups"/>
    <property type="evidence" value="ECO:0007669"/>
    <property type="project" value="InterPro"/>
</dbReference>